<gene>
    <name evidence="1" type="ORF">SPARVUS_LOCUS11140282</name>
</gene>
<dbReference type="Proteomes" id="UP001162483">
    <property type="component" value="Unassembled WGS sequence"/>
</dbReference>
<evidence type="ECO:0000313" key="1">
    <source>
        <dbReference type="EMBL" id="CAI9591062.1"/>
    </source>
</evidence>
<keyword evidence="2" id="KW-1185">Reference proteome</keyword>
<name>A0ABN9F334_9NEOB</name>
<dbReference type="EMBL" id="CATNWA010016236">
    <property type="protein sequence ID" value="CAI9591062.1"/>
    <property type="molecule type" value="Genomic_DNA"/>
</dbReference>
<protein>
    <submittedName>
        <fullName evidence="1">Uncharacterized protein</fullName>
    </submittedName>
</protein>
<accession>A0ABN9F334</accession>
<reference evidence="1" key="1">
    <citation type="submission" date="2023-05" db="EMBL/GenBank/DDBJ databases">
        <authorList>
            <person name="Stuckert A."/>
        </authorList>
    </citation>
    <scope>NUCLEOTIDE SEQUENCE</scope>
</reference>
<organism evidence="1 2">
    <name type="scientific">Staurois parvus</name>
    <dbReference type="NCBI Taxonomy" id="386267"/>
    <lineage>
        <taxon>Eukaryota</taxon>
        <taxon>Metazoa</taxon>
        <taxon>Chordata</taxon>
        <taxon>Craniata</taxon>
        <taxon>Vertebrata</taxon>
        <taxon>Euteleostomi</taxon>
        <taxon>Amphibia</taxon>
        <taxon>Batrachia</taxon>
        <taxon>Anura</taxon>
        <taxon>Neobatrachia</taxon>
        <taxon>Ranoidea</taxon>
        <taxon>Ranidae</taxon>
        <taxon>Staurois</taxon>
    </lineage>
</organism>
<comment type="caution">
    <text evidence="1">The sequence shown here is derived from an EMBL/GenBank/DDBJ whole genome shotgun (WGS) entry which is preliminary data.</text>
</comment>
<sequence>MVRDCSIVQETVGDCGNCTGDGQRLRTGYRRQSETADRIQETGRD</sequence>
<proteinExistence type="predicted"/>
<evidence type="ECO:0000313" key="2">
    <source>
        <dbReference type="Proteomes" id="UP001162483"/>
    </source>
</evidence>